<dbReference type="Pfam" id="PF03160">
    <property type="entry name" value="Calx-beta"/>
    <property type="match status" value="1"/>
</dbReference>
<evidence type="ECO:0000313" key="21">
    <source>
        <dbReference type="Proteomes" id="UP001165122"/>
    </source>
</evidence>
<keyword evidence="8" id="KW-0677">Repeat</keyword>
<feature type="transmembrane region" description="Helical" evidence="18">
    <location>
        <begin position="36"/>
        <end position="61"/>
    </location>
</feature>
<evidence type="ECO:0000256" key="16">
    <source>
        <dbReference type="ARBA" id="ARBA00023201"/>
    </source>
</evidence>
<keyword evidence="13" id="KW-0406">Ion transport</keyword>
<feature type="transmembrane region" description="Helical" evidence="18">
    <location>
        <begin position="190"/>
        <end position="212"/>
    </location>
</feature>
<dbReference type="GO" id="GO:0098703">
    <property type="term" value="P:calcium ion import across plasma membrane"/>
    <property type="evidence" value="ECO:0007669"/>
    <property type="project" value="TreeGrafter"/>
</dbReference>
<keyword evidence="3" id="KW-0813">Transport</keyword>
<evidence type="ECO:0000256" key="14">
    <source>
        <dbReference type="ARBA" id="ARBA00023136"/>
    </source>
</evidence>
<evidence type="ECO:0000256" key="9">
    <source>
        <dbReference type="ARBA" id="ARBA00022837"/>
    </source>
</evidence>
<dbReference type="PANTHER" id="PTHR11878">
    <property type="entry name" value="SODIUM/CALCIUM EXCHANGER"/>
    <property type="match status" value="1"/>
</dbReference>
<evidence type="ECO:0000256" key="10">
    <source>
        <dbReference type="ARBA" id="ARBA00022860"/>
    </source>
</evidence>
<feature type="transmembrane region" description="Helical" evidence="18">
    <location>
        <begin position="91"/>
        <end position="112"/>
    </location>
</feature>
<evidence type="ECO:0000256" key="3">
    <source>
        <dbReference type="ARBA" id="ARBA00022448"/>
    </source>
</evidence>
<evidence type="ECO:0000256" key="18">
    <source>
        <dbReference type="SAM" id="Phobius"/>
    </source>
</evidence>
<dbReference type="OrthoDB" id="418484at2759"/>
<evidence type="ECO:0000259" key="19">
    <source>
        <dbReference type="SMART" id="SM00237"/>
    </source>
</evidence>
<evidence type="ECO:0000256" key="5">
    <source>
        <dbReference type="ARBA" id="ARBA00022692"/>
    </source>
</evidence>
<reference evidence="21" key="1">
    <citation type="journal article" date="2023" name="Commun. Biol.">
        <title>Genome analysis of Parmales, the sister group of diatoms, reveals the evolutionary specialization of diatoms from phago-mixotrophs to photoautotrophs.</title>
        <authorList>
            <person name="Ban H."/>
            <person name="Sato S."/>
            <person name="Yoshikawa S."/>
            <person name="Yamada K."/>
            <person name="Nakamura Y."/>
            <person name="Ichinomiya M."/>
            <person name="Sato N."/>
            <person name="Blanc-Mathieu R."/>
            <person name="Endo H."/>
            <person name="Kuwata A."/>
            <person name="Ogata H."/>
        </authorList>
    </citation>
    <scope>NUCLEOTIDE SEQUENCE [LARGE SCALE GENOMIC DNA]</scope>
    <source>
        <strain evidence="21">NIES 3700</strain>
    </source>
</reference>
<comment type="catalytic activity">
    <reaction evidence="17">
        <text>Ca(2+)(in) + 3 Na(+)(out) = Ca(2+)(out) + 3 Na(+)(in)</text>
        <dbReference type="Rhea" id="RHEA:69955"/>
        <dbReference type="ChEBI" id="CHEBI:29101"/>
        <dbReference type="ChEBI" id="CHEBI:29108"/>
    </reaction>
</comment>
<evidence type="ECO:0000256" key="2">
    <source>
        <dbReference type="ARBA" id="ARBA00007489"/>
    </source>
</evidence>
<keyword evidence="11 18" id="KW-1133">Transmembrane helix</keyword>
<protein>
    <recommendedName>
        <fullName evidence="19">Calx-beta domain-containing protein</fullName>
    </recommendedName>
</protein>
<dbReference type="InterPro" id="IPR004836">
    <property type="entry name" value="Na_Ca_Ex"/>
</dbReference>
<keyword evidence="9" id="KW-0106">Calcium</keyword>
<evidence type="ECO:0000256" key="11">
    <source>
        <dbReference type="ARBA" id="ARBA00022989"/>
    </source>
</evidence>
<evidence type="ECO:0000256" key="7">
    <source>
        <dbReference type="ARBA" id="ARBA00022729"/>
    </source>
</evidence>
<comment type="similarity">
    <text evidence="2">Belongs to the Ca(2+):cation antiporter (CaCA) (TC 2.A.19) family. SLC8 subfamily.</text>
</comment>
<keyword evidence="14 18" id="KW-0472">Membrane</keyword>
<keyword evidence="15" id="KW-0325">Glycoprotein</keyword>
<dbReference type="InterPro" id="IPR051171">
    <property type="entry name" value="CaCA"/>
</dbReference>
<feature type="transmembrane region" description="Helical" evidence="18">
    <location>
        <begin position="124"/>
        <end position="142"/>
    </location>
</feature>
<evidence type="ECO:0000256" key="6">
    <source>
        <dbReference type="ARBA" id="ARBA00022723"/>
    </source>
</evidence>
<evidence type="ECO:0000256" key="1">
    <source>
        <dbReference type="ARBA" id="ARBA00004651"/>
    </source>
</evidence>
<sequence>MSNSTDELICEPGMWLPILGEINEDGELQWPRGVLMVLYLFGMLWSFAGVGIVADCFMAGIETVTAATNKIKGPGGETVEVKVWNETVANLTLMALGSSAPEIMLSVIGIMGTDYYAEELGPSTIVGSAAFNLLMIIAYCIVGIPPADGENETGMRRVSDMGVFTVTGFFSIFAYLWLLIILMVTTPNKVGVVEGVLTFLYFPLVVGLAYGADRNWFKGDKINPNQHILSVAGHEFRAYEASALLKQAGKGASGDMDAEETAAFLTRMALAQQKPSRAQLRINAMRQLTGGKRVVPKNVGKASDYVSKLPTADELHETPEVNFASGEYSVLESGGMVAVSVVRLPAKGPFTVKYSTEGVTATAGEDFEAVAGTLEFKDGEEEKEIQIKIKDDDDVEDDETFLVKIAEPSTGIIGPFAFTTVTIIDDDEPGEIGIKEKDAAATVLEKDLKAHIMISRMNGSAGPISCDYKTVSGTAVEGTDYKPASGTLTFEAGQIAKKVDVTVIDTGAYEKNATFTLELSNFTGPETRSKGFADHNTKCTVTIVHDAAAKEMVDNVTKMMNMNMDQYNVGTSSWSGQFSEALEIGCEDGETPSTGDYVMHYITVPWKLVFAIIPPTSYGGGWVCFFSALVMVGVTTIIIGDIAALFGCVYGLDKATTAITFVALGTSLPDTFASKSAAVGDDTADAAIGNVTGSNAVNVFLGLGLPWMIAAFKWSGSGPDDTWYAQYGMPVFVDGSDMRAGVLVLASDDASKITWVAGTDTQGCELCAKDIPLETAAFIMPAGTLGLSVATFCTCAVLCFVILVYRRGACGAELGGPPGPAKTHATILVGLWLTYIMVSILGNKGVIAL</sequence>
<dbReference type="InterPro" id="IPR004837">
    <property type="entry name" value="NaCa_Exmemb"/>
</dbReference>
<dbReference type="GO" id="GO:0005516">
    <property type="term" value="F:calmodulin binding"/>
    <property type="evidence" value="ECO:0007669"/>
    <property type="project" value="UniProtKB-KW"/>
</dbReference>
<comment type="subcellular location">
    <subcellularLocation>
        <location evidence="1">Cell membrane</location>
        <topology evidence="1">Multi-pass membrane protein</topology>
    </subcellularLocation>
</comment>
<keyword evidence="16" id="KW-0739">Sodium transport</keyword>
<dbReference type="Pfam" id="PF01699">
    <property type="entry name" value="Na_Ca_ex"/>
    <property type="match status" value="2"/>
</dbReference>
<dbReference type="GO" id="GO:0046872">
    <property type="term" value="F:metal ion binding"/>
    <property type="evidence" value="ECO:0007669"/>
    <property type="project" value="UniProtKB-KW"/>
</dbReference>
<evidence type="ECO:0000313" key="20">
    <source>
        <dbReference type="EMBL" id="GMI08648.1"/>
    </source>
</evidence>
<evidence type="ECO:0000256" key="15">
    <source>
        <dbReference type="ARBA" id="ARBA00023180"/>
    </source>
</evidence>
<keyword evidence="6" id="KW-0479">Metal-binding</keyword>
<gene>
    <name evidence="20" type="ORF">TrLO_g12645</name>
</gene>
<keyword evidence="21" id="KW-1185">Reference proteome</keyword>
<proteinExistence type="inferred from homology"/>
<feature type="transmembrane region" description="Helical" evidence="18">
    <location>
        <begin position="785"/>
        <end position="805"/>
    </location>
</feature>
<dbReference type="SMART" id="SM00237">
    <property type="entry name" value="Calx_beta"/>
    <property type="match status" value="2"/>
</dbReference>
<evidence type="ECO:0000256" key="13">
    <source>
        <dbReference type="ARBA" id="ARBA00023065"/>
    </source>
</evidence>
<organism evidence="20 21">
    <name type="scientific">Triparma laevis f. longispina</name>
    <dbReference type="NCBI Taxonomy" id="1714387"/>
    <lineage>
        <taxon>Eukaryota</taxon>
        <taxon>Sar</taxon>
        <taxon>Stramenopiles</taxon>
        <taxon>Ochrophyta</taxon>
        <taxon>Bolidophyceae</taxon>
        <taxon>Parmales</taxon>
        <taxon>Triparmaceae</taxon>
        <taxon>Triparma</taxon>
    </lineage>
</organism>
<keyword evidence="12" id="KW-0915">Sodium</keyword>
<accession>A0A9W7FAX1</accession>
<evidence type="ECO:0000256" key="8">
    <source>
        <dbReference type="ARBA" id="ARBA00022737"/>
    </source>
</evidence>
<dbReference type="InterPro" id="IPR038081">
    <property type="entry name" value="CalX-like_sf"/>
</dbReference>
<keyword evidence="4" id="KW-1003">Cell membrane</keyword>
<evidence type="ECO:0000256" key="12">
    <source>
        <dbReference type="ARBA" id="ARBA00023053"/>
    </source>
</evidence>
<dbReference type="AlphaFoldDB" id="A0A9W7FAX1"/>
<dbReference type="SUPFAM" id="SSF141072">
    <property type="entry name" value="CalX-like"/>
    <property type="match status" value="2"/>
</dbReference>
<dbReference type="InterPro" id="IPR044880">
    <property type="entry name" value="NCX_ion-bd_dom_sf"/>
</dbReference>
<keyword evidence="10" id="KW-0112">Calmodulin-binding</keyword>
<feature type="transmembrane region" description="Helical" evidence="18">
    <location>
        <begin position="163"/>
        <end position="184"/>
    </location>
</feature>
<dbReference type="Gene3D" id="1.20.1420.30">
    <property type="entry name" value="NCX, central ion-binding region"/>
    <property type="match status" value="2"/>
</dbReference>
<dbReference type="Gene3D" id="2.60.40.2030">
    <property type="match status" value="2"/>
</dbReference>
<comment type="caution">
    <text evidence="20">The sequence shown here is derived from an EMBL/GenBank/DDBJ whole genome shotgun (WGS) entry which is preliminary data.</text>
</comment>
<keyword evidence="7" id="KW-0732">Signal</keyword>
<dbReference type="GO" id="GO:0007154">
    <property type="term" value="P:cell communication"/>
    <property type="evidence" value="ECO:0007669"/>
    <property type="project" value="InterPro"/>
</dbReference>
<evidence type="ECO:0000256" key="4">
    <source>
        <dbReference type="ARBA" id="ARBA00022475"/>
    </source>
</evidence>
<dbReference type="GO" id="GO:0005886">
    <property type="term" value="C:plasma membrane"/>
    <property type="evidence" value="ECO:0007669"/>
    <property type="project" value="UniProtKB-SubCell"/>
</dbReference>
<dbReference type="Proteomes" id="UP001165122">
    <property type="component" value="Unassembled WGS sequence"/>
</dbReference>
<dbReference type="GO" id="GO:0005432">
    <property type="term" value="F:calcium:sodium antiporter activity"/>
    <property type="evidence" value="ECO:0007669"/>
    <property type="project" value="InterPro"/>
</dbReference>
<dbReference type="EMBL" id="BRXW01000127">
    <property type="protein sequence ID" value="GMI08648.1"/>
    <property type="molecule type" value="Genomic_DNA"/>
</dbReference>
<dbReference type="PANTHER" id="PTHR11878:SF65">
    <property type="entry name" value="NA_CA-EXCHANGE PROTEIN, ISOFORM G"/>
    <property type="match status" value="1"/>
</dbReference>
<name>A0A9W7FAX1_9STRA</name>
<feature type="domain" description="Calx-beta" evidence="19">
    <location>
        <begin position="419"/>
        <end position="520"/>
    </location>
</feature>
<feature type="domain" description="Calx-beta" evidence="19">
    <location>
        <begin position="310"/>
        <end position="406"/>
    </location>
</feature>
<evidence type="ECO:0000256" key="17">
    <source>
        <dbReference type="ARBA" id="ARBA00033667"/>
    </source>
</evidence>
<keyword evidence="5 18" id="KW-0812">Transmembrane</keyword>
<feature type="transmembrane region" description="Helical" evidence="18">
    <location>
        <begin position="825"/>
        <end position="843"/>
    </location>
</feature>
<dbReference type="InterPro" id="IPR003644">
    <property type="entry name" value="Calx_beta"/>
</dbReference>
<dbReference type="PRINTS" id="PR01259">
    <property type="entry name" value="NACAEXCHNGR"/>
</dbReference>